<protein>
    <submittedName>
        <fullName evidence="2">Quinol:cytochrome C oxidoreductase</fullName>
    </submittedName>
</protein>
<evidence type="ECO:0000313" key="2">
    <source>
        <dbReference type="EMBL" id="MFC4263042.1"/>
    </source>
</evidence>
<comment type="caution">
    <text evidence="2">The sequence shown here is derived from an EMBL/GenBank/DDBJ whole genome shotgun (WGS) entry which is preliminary data.</text>
</comment>
<dbReference type="EMBL" id="JBHSCZ010000002">
    <property type="protein sequence ID" value="MFC4263042.1"/>
    <property type="molecule type" value="Genomic_DNA"/>
</dbReference>
<dbReference type="PANTHER" id="PTHR43044:SF1">
    <property type="entry name" value="QUINOL:CYTOCHROME C OXIDOREDUCTASE QUINONE-BINDING SUBUNIT 2"/>
    <property type="match status" value="1"/>
</dbReference>
<evidence type="ECO:0000256" key="1">
    <source>
        <dbReference type="SAM" id="Phobius"/>
    </source>
</evidence>
<dbReference type="PANTHER" id="PTHR43044">
    <property type="match status" value="1"/>
</dbReference>
<feature type="transmembrane region" description="Helical" evidence="1">
    <location>
        <begin position="325"/>
        <end position="347"/>
    </location>
</feature>
<sequence length="432" mass="49495">MNHNTFQLPASYKKWTWGLIVAGLLAVLYGFIMYHPFTHPVHGEGAHGAAGHESVASTRFWAVLLQNSVYWLLTVNASMFFICVTTLAMGGWQVALRRVPEAISSVVPILGLITFVILLAIVYGGRTDIYHWLDASLYDKSSEHFDKILNGKKGFLNPTFFIVWSALSIGLWSLLGAKLRSLSLKSDETGPMDIVQAKKWIDTNFTYASYYVVFFGLTVASTVPWLWLMSIDAHWYSTMYSWYTFASTFVSGLSLMAIFIIFLKNRGQLEYVTEEHLHDVGKFMFAFSVFWTYLWFSQYMLIWYSNQPEETRYFVARLGTATQAGPYKGIFFFNLIVNFLAPLLILMRKGSKRNWTVVTFVGVLIIFGHWIDFYQMVMPGTLHENAELMPFEFGVACLFIGIIMWGVGRFFTKHSLIAKNHPFLKESMIHHT</sequence>
<feature type="transmembrane region" description="Helical" evidence="1">
    <location>
        <begin position="102"/>
        <end position="123"/>
    </location>
</feature>
<keyword evidence="1" id="KW-1133">Transmembrane helix</keyword>
<name>A0ABV8QTN7_9BACT</name>
<gene>
    <name evidence="2" type="ORF">ACFOWM_09145</name>
</gene>
<dbReference type="Proteomes" id="UP001595907">
    <property type="component" value="Unassembled WGS sequence"/>
</dbReference>
<feature type="transmembrane region" description="Helical" evidence="1">
    <location>
        <begin position="354"/>
        <end position="371"/>
    </location>
</feature>
<keyword evidence="1" id="KW-0472">Membrane</keyword>
<feature type="transmembrane region" description="Helical" evidence="1">
    <location>
        <begin position="15"/>
        <end position="34"/>
    </location>
</feature>
<accession>A0ABV8QTN7</accession>
<proteinExistence type="predicted"/>
<feature type="transmembrane region" description="Helical" evidence="1">
    <location>
        <begin position="208"/>
        <end position="228"/>
    </location>
</feature>
<feature type="transmembrane region" description="Helical" evidence="1">
    <location>
        <begin position="69"/>
        <end position="90"/>
    </location>
</feature>
<feature type="transmembrane region" description="Helical" evidence="1">
    <location>
        <begin position="155"/>
        <end position="175"/>
    </location>
</feature>
<feature type="transmembrane region" description="Helical" evidence="1">
    <location>
        <begin position="391"/>
        <end position="411"/>
    </location>
</feature>
<dbReference type="RefSeq" id="WP_379709095.1">
    <property type="nucleotide sequence ID" value="NZ_JBHSCZ010000002.1"/>
</dbReference>
<keyword evidence="3" id="KW-1185">Reference proteome</keyword>
<keyword evidence="1" id="KW-0812">Transmembrane</keyword>
<reference evidence="3" key="1">
    <citation type="journal article" date="2019" name="Int. J. Syst. Evol. Microbiol.">
        <title>The Global Catalogue of Microorganisms (GCM) 10K type strain sequencing project: providing services to taxonomists for standard genome sequencing and annotation.</title>
        <authorList>
            <consortium name="The Broad Institute Genomics Platform"/>
            <consortium name="The Broad Institute Genome Sequencing Center for Infectious Disease"/>
            <person name="Wu L."/>
            <person name="Ma J."/>
        </authorList>
    </citation>
    <scope>NUCLEOTIDE SEQUENCE [LARGE SCALE GENOMIC DNA]</scope>
    <source>
        <strain evidence="3">CECT 8289</strain>
    </source>
</reference>
<feature type="transmembrane region" description="Helical" evidence="1">
    <location>
        <begin position="240"/>
        <end position="263"/>
    </location>
</feature>
<evidence type="ECO:0000313" key="3">
    <source>
        <dbReference type="Proteomes" id="UP001595907"/>
    </source>
</evidence>
<feature type="transmembrane region" description="Helical" evidence="1">
    <location>
        <begin position="283"/>
        <end position="305"/>
    </location>
</feature>
<organism evidence="2 3">
    <name type="scientific">Ferruginibacter yonginensis</name>
    <dbReference type="NCBI Taxonomy" id="1310416"/>
    <lineage>
        <taxon>Bacteria</taxon>
        <taxon>Pseudomonadati</taxon>
        <taxon>Bacteroidota</taxon>
        <taxon>Chitinophagia</taxon>
        <taxon>Chitinophagales</taxon>
        <taxon>Chitinophagaceae</taxon>
        <taxon>Ferruginibacter</taxon>
    </lineage>
</organism>